<keyword evidence="3" id="KW-1185">Reference proteome</keyword>
<keyword evidence="1" id="KW-1133">Transmembrane helix</keyword>
<feature type="transmembrane region" description="Helical" evidence="1">
    <location>
        <begin position="52"/>
        <end position="74"/>
    </location>
</feature>
<comment type="caution">
    <text evidence="2">The sequence shown here is derived from an EMBL/GenBank/DDBJ whole genome shotgun (WGS) entry which is preliminary data.</text>
</comment>
<proteinExistence type="predicted"/>
<keyword evidence="1" id="KW-0812">Transmembrane</keyword>
<name>A0A2T7A4T3_TUBBO</name>
<evidence type="ECO:0000256" key="1">
    <source>
        <dbReference type="SAM" id="Phobius"/>
    </source>
</evidence>
<sequence length="196" mass="22449">MIRSMMISTGVKKKKTIKKTSLQYLLTTTIMLRTTVHQLFYLLLPSFPHRSAFFLVASLPFLHSPLNFLSFSLLSPPTFSHSFRCGLEGQAGQPTHPANPPTGTIDMEKRGRKKEFLFVCGEQNRSRYAYLDIWTRMAVAWQFLEKDEKKKEKKRLLVFLLAGCLDRLVMLGLVAWGLFMVVVVCLFFCSIVVAFC</sequence>
<feature type="transmembrane region" description="Helical" evidence="1">
    <location>
        <begin position="178"/>
        <end position="195"/>
    </location>
</feature>
<feature type="transmembrane region" description="Helical" evidence="1">
    <location>
        <begin position="21"/>
        <end position="40"/>
    </location>
</feature>
<organism evidence="2 3">
    <name type="scientific">Tuber borchii</name>
    <name type="common">White truffle</name>
    <dbReference type="NCBI Taxonomy" id="42251"/>
    <lineage>
        <taxon>Eukaryota</taxon>
        <taxon>Fungi</taxon>
        <taxon>Dikarya</taxon>
        <taxon>Ascomycota</taxon>
        <taxon>Pezizomycotina</taxon>
        <taxon>Pezizomycetes</taxon>
        <taxon>Pezizales</taxon>
        <taxon>Tuberaceae</taxon>
        <taxon>Tuber</taxon>
    </lineage>
</organism>
<accession>A0A2T7A4T3</accession>
<dbReference type="AlphaFoldDB" id="A0A2T7A4T3"/>
<protein>
    <recommendedName>
        <fullName evidence="4">Transmembrane protein</fullName>
    </recommendedName>
</protein>
<keyword evidence="1" id="KW-0472">Membrane</keyword>
<gene>
    <name evidence="2" type="ORF">B9Z19DRAFT_1074355</name>
</gene>
<evidence type="ECO:0000313" key="2">
    <source>
        <dbReference type="EMBL" id="PUU82734.1"/>
    </source>
</evidence>
<evidence type="ECO:0008006" key="4">
    <source>
        <dbReference type="Google" id="ProtNLM"/>
    </source>
</evidence>
<dbReference type="EMBL" id="NESQ01000023">
    <property type="protein sequence ID" value="PUU82734.1"/>
    <property type="molecule type" value="Genomic_DNA"/>
</dbReference>
<evidence type="ECO:0000313" key="3">
    <source>
        <dbReference type="Proteomes" id="UP000244722"/>
    </source>
</evidence>
<dbReference type="Proteomes" id="UP000244722">
    <property type="component" value="Unassembled WGS sequence"/>
</dbReference>
<reference evidence="2 3" key="1">
    <citation type="submission" date="2017-04" db="EMBL/GenBank/DDBJ databases">
        <title>Draft genome sequence of Tuber borchii Vittad., a whitish edible truffle.</title>
        <authorList>
            <consortium name="DOE Joint Genome Institute"/>
            <person name="Murat C."/>
            <person name="Kuo A."/>
            <person name="Barry K.W."/>
            <person name="Clum A."/>
            <person name="Dockter R.B."/>
            <person name="Fauchery L."/>
            <person name="Iotti M."/>
            <person name="Kohler A."/>
            <person name="Labutti K."/>
            <person name="Lindquist E.A."/>
            <person name="Lipzen A."/>
            <person name="Ohm R.A."/>
            <person name="Wang M."/>
            <person name="Grigoriev I.V."/>
            <person name="Zambonelli A."/>
            <person name="Martin F.M."/>
        </authorList>
    </citation>
    <scope>NUCLEOTIDE SEQUENCE [LARGE SCALE GENOMIC DNA]</scope>
    <source>
        <strain evidence="2 3">Tbo3840</strain>
    </source>
</reference>